<gene>
    <name evidence="2" type="ORF">GCM10022392_09450</name>
</gene>
<dbReference type="InterPro" id="IPR000182">
    <property type="entry name" value="GNAT_dom"/>
</dbReference>
<sequence>MRVLMNDQTFLDKGFSISTDKGLLDFDVIYNYLNQQSYWAKGIAVDKLKTAIEHSICFGVYHQNVQVGFARAITDQATFAYIADVFILPGFRKQGLSKWLIQTIRTCPLFQEGIRRWVLATADAHGLYSQFGFATIANPDRWMEIFTPYQVLKNENDEPKKADI</sequence>
<evidence type="ECO:0000259" key="1">
    <source>
        <dbReference type="PROSITE" id="PS51186"/>
    </source>
</evidence>
<proteinExistence type="predicted"/>
<reference evidence="3" key="1">
    <citation type="journal article" date="2019" name="Int. J. Syst. Evol. Microbiol.">
        <title>The Global Catalogue of Microorganisms (GCM) 10K type strain sequencing project: providing services to taxonomists for standard genome sequencing and annotation.</title>
        <authorList>
            <consortium name="The Broad Institute Genomics Platform"/>
            <consortium name="The Broad Institute Genome Sequencing Center for Infectious Disease"/>
            <person name="Wu L."/>
            <person name="Ma J."/>
        </authorList>
    </citation>
    <scope>NUCLEOTIDE SEQUENCE [LARGE SCALE GENOMIC DNA]</scope>
    <source>
        <strain evidence="3">JCM 17085</strain>
    </source>
</reference>
<accession>A0ABP7WJI9</accession>
<dbReference type="SUPFAM" id="SSF55729">
    <property type="entry name" value="Acyl-CoA N-acyltransferases (Nat)"/>
    <property type="match status" value="1"/>
</dbReference>
<dbReference type="PANTHER" id="PTHR43233">
    <property type="entry name" value="FAMILY N-ACETYLTRANSFERASE, PUTATIVE (AFU_ORTHOLOGUE AFUA_6G03350)-RELATED"/>
    <property type="match status" value="1"/>
</dbReference>
<dbReference type="InterPro" id="IPR016181">
    <property type="entry name" value="Acyl_CoA_acyltransferase"/>
</dbReference>
<feature type="domain" description="N-acetyltransferase" evidence="1">
    <location>
        <begin position="15"/>
        <end position="148"/>
    </location>
</feature>
<evidence type="ECO:0000313" key="2">
    <source>
        <dbReference type="EMBL" id="GAA4090072.1"/>
    </source>
</evidence>
<dbReference type="EMBL" id="BAABCV010000003">
    <property type="protein sequence ID" value="GAA4090072.1"/>
    <property type="molecule type" value="Genomic_DNA"/>
</dbReference>
<dbReference type="PANTHER" id="PTHR43233:SF1">
    <property type="entry name" value="FAMILY N-ACETYLTRANSFERASE, PUTATIVE (AFU_ORTHOLOGUE AFUA_6G03350)-RELATED"/>
    <property type="match status" value="1"/>
</dbReference>
<dbReference type="CDD" id="cd04301">
    <property type="entry name" value="NAT_SF"/>
    <property type="match status" value="1"/>
</dbReference>
<dbReference type="Pfam" id="PF13508">
    <property type="entry name" value="Acetyltransf_7"/>
    <property type="match status" value="1"/>
</dbReference>
<dbReference type="Gene3D" id="3.40.630.30">
    <property type="match status" value="1"/>
</dbReference>
<name>A0ABP7WJI9_9SPHI</name>
<evidence type="ECO:0000313" key="3">
    <source>
        <dbReference type="Proteomes" id="UP001500841"/>
    </source>
</evidence>
<dbReference type="InterPro" id="IPR053144">
    <property type="entry name" value="Acetyltransferase_Butenolide"/>
</dbReference>
<dbReference type="RefSeq" id="WP_345101308.1">
    <property type="nucleotide sequence ID" value="NZ_BAABCV010000003.1"/>
</dbReference>
<keyword evidence="3" id="KW-1185">Reference proteome</keyword>
<dbReference type="PROSITE" id="PS51186">
    <property type="entry name" value="GNAT"/>
    <property type="match status" value="1"/>
</dbReference>
<comment type="caution">
    <text evidence="2">The sequence shown here is derived from an EMBL/GenBank/DDBJ whole genome shotgun (WGS) entry which is preliminary data.</text>
</comment>
<protein>
    <submittedName>
        <fullName evidence="2">GNAT family N-acetyltransferase</fullName>
    </submittedName>
</protein>
<dbReference type="Proteomes" id="UP001500841">
    <property type="component" value="Unassembled WGS sequence"/>
</dbReference>
<organism evidence="2 3">
    <name type="scientific">Mucilaginibacter panaciglaebae</name>
    <dbReference type="NCBI Taxonomy" id="502331"/>
    <lineage>
        <taxon>Bacteria</taxon>
        <taxon>Pseudomonadati</taxon>
        <taxon>Bacteroidota</taxon>
        <taxon>Sphingobacteriia</taxon>
        <taxon>Sphingobacteriales</taxon>
        <taxon>Sphingobacteriaceae</taxon>
        <taxon>Mucilaginibacter</taxon>
    </lineage>
</organism>